<dbReference type="InterPro" id="IPR025935">
    <property type="entry name" value="AbiH"/>
</dbReference>
<accession>A0ABU6IQZ3</accession>
<keyword evidence="2" id="KW-1185">Reference proteome</keyword>
<dbReference type="Pfam" id="PF14253">
    <property type="entry name" value="AbiH"/>
    <property type="match status" value="2"/>
</dbReference>
<evidence type="ECO:0000313" key="1">
    <source>
        <dbReference type="EMBL" id="MEC4265545.1"/>
    </source>
</evidence>
<organism evidence="1 2">
    <name type="scientific">Flagellimonas halotolerans</name>
    <dbReference type="NCBI Taxonomy" id="3112164"/>
    <lineage>
        <taxon>Bacteria</taxon>
        <taxon>Pseudomonadati</taxon>
        <taxon>Bacteroidota</taxon>
        <taxon>Flavobacteriia</taxon>
        <taxon>Flavobacteriales</taxon>
        <taxon>Flavobacteriaceae</taxon>
        <taxon>Flagellimonas</taxon>
    </lineage>
</organism>
<name>A0ABU6IQZ3_9FLAO</name>
<proteinExistence type="predicted"/>
<reference evidence="1 2" key="1">
    <citation type="submission" date="2024-01" db="EMBL/GenBank/DDBJ databases">
        <title>The strains designed SYSU M86414 and SYSU M84420 isolated from the marine sediment in San Sha City (Hainan Province, China).</title>
        <authorList>
            <person name="Guo D."/>
        </authorList>
    </citation>
    <scope>NUCLEOTIDE SEQUENCE [LARGE SCALE GENOMIC DNA]</scope>
    <source>
        <strain evidence="1 2">SYSU M84420</strain>
    </source>
</reference>
<evidence type="ECO:0000313" key="2">
    <source>
        <dbReference type="Proteomes" id="UP001355298"/>
    </source>
</evidence>
<dbReference type="RefSeq" id="WP_326278550.1">
    <property type="nucleotide sequence ID" value="NZ_JAYKYV010000006.1"/>
</dbReference>
<sequence>MNRIILIGNGFDLAHGMKTSYNHFLKDYWKNIIAQLQNAAANNITSQGIPFENEEIKVGEIYGPWGTTTKIEAANFEDLLTNLKSQNIDFSFKNKFLEILTKRQKELNWVDIEIEYYELLKKSFNDNEQGTLDYTIQKLNKEFDRIKNLLEEYLVKIELEFDKNKNVNFPRTRHNIGRKIYSNFNLRDFSESSLNQKIDMEYTDFVKDAKAFKEGQIDRTDLSEKRFSLISAIGVDADKEKFKQLMLSQDAQVFFDFIPNHTLFLNFNYTFTELHYQIPDRLPEWRNGKTVDFIHIHGSNRKEDKNPIIFGFGDELDDDYKKIERLNNNDYLENIKSIRYLDTDNYKRLLEFVNSGNYQIMIMGHSCGTSDRTLLNTIFESDNCASIKVFYHNKGDGKDNFGDIIKNISRNFNDKALMRDRVVNKTYCEPLN</sequence>
<gene>
    <name evidence="1" type="ORF">VOP03_09320</name>
</gene>
<protein>
    <submittedName>
        <fullName evidence="1">AbiH family protein</fullName>
    </submittedName>
</protein>
<dbReference type="EMBL" id="JAYMGW010000006">
    <property type="protein sequence ID" value="MEC4265545.1"/>
    <property type="molecule type" value="Genomic_DNA"/>
</dbReference>
<dbReference type="Proteomes" id="UP001355298">
    <property type="component" value="Unassembled WGS sequence"/>
</dbReference>
<comment type="caution">
    <text evidence="1">The sequence shown here is derived from an EMBL/GenBank/DDBJ whole genome shotgun (WGS) entry which is preliminary data.</text>
</comment>